<sequence length="105" mass="11669">MREPDLKALGPHSHPRQPQQPYSISQSEIREWSYDGETTWARHTALDPSPPLTGESVESDYSKASLHSQFNKVPSAIADIKATLQKDIGVVLLGLLRAVRHKLAD</sequence>
<keyword evidence="3" id="KW-1185">Reference proteome</keyword>
<gene>
    <name evidence="2" type="ORF">NDU88_006109</name>
</gene>
<reference evidence="2" key="1">
    <citation type="journal article" date="2022" name="bioRxiv">
        <title>Sequencing and chromosome-scale assembly of the giantPleurodeles waltlgenome.</title>
        <authorList>
            <person name="Brown T."/>
            <person name="Elewa A."/>
            <person name="Iarovenko S."/>
            <person name="Subramanian E."/>
            <person name="Araus A.J."/>
            <person name="Petzold A."/>
            <person name="Susuki M."/>
            <person name="Suzuki K.-i.T."/>
            <person name="Hayashi T."/>
            <person name="Toyoda A."/>
            <person name="Oliveira C."/>
            <person name="Osipova E."/>
            <person name="Leigh N.D."/>
            <person name="Simon A."/>
            <person name="Yun M.H."/>
        </authorList>
    </citation>
    <scope>NUCLEOTIDE SEQUENCE</scope>
    <source>
        <strain evidence="2">20211129_DDA</strain>
        <tissue evidence="2">Liver</tissue>
    </source>
</reference>
<evidence type="ECO:0000313" key="2">
    <source>
        <dbReference type="EMBL" id="KAJ1218531.1"/>
    </source>
</evidence>
<evidence type="ECO:0000313" key="3">
    <source>
        <dbReference type="Proteomes" id="UP001066276"/>
    </source>
</evidence>
<dbReference type="Proteomes" id="UP001066276">
    <property type="component" value="Chromosome 1_1"/>
</dbReference>
<accession>A0AAV7X076</accession>
<evidence type="ECO:0000256" key="1">
    <source>
        <dbReference type="SAM" id="MobiDB-lite"/>
    </source>
</evidence>
<name>A0AAV7X076_PLEWA</name>
<dbReference type="EMBL" id="JANPWB010000001">
    <property type="protein sequence ID" value="KAJ1218531.1"/>
    <property type="molecule type" value="Genomic_DNA"/>
</dbReference>
<organism evidence="2 3">
    <name type="scientific">Pleurodeles waltl</name>
    <name type="common">Iberian ribbed newt</name>
    <dbReference type="NCBI Taxonomy" id="8319"/>
    <lineage>
        <taxon>Eukaryota</taxon>
        <taxon>Metazoa</taxon>
        <taxon>Chordata</taxon>
        <taxon>Craniata</taxon>
        <taxon>Vertebrata</taxon>
        <taxon>Euteleostomi</taxon>
        <taxon>Amphibia</taxon>
        <taxon>Batrachia</taxon>
        <taxon>Caudata</taxon>
        <taxon>Salamandroidea</taxon>
        <taxon>Salamandridae</taxon>
        <taxon>Pleurodelinae</taxon>
        <taxon>Pleurodeles</taxon>
    </lineage>
</organism>
<dbReference type="AlphaFoldDB" id="A0AAV7X076"/>
<feature type="compositionally biased region" description="Polar residues" evidence="1">
    <location>
        <begin position="16"/>
        <end position="26"/>
    </location>
</feature>
<comment type="caution">
    <text evidence="2">The sequence shown here is derived from an EMBL/GenBank/DDBJ whole genome shotgun (WGS) entry which is preliminary data.</text>
</comment>
<feature type="region of interest" description="Disordered" evidence="1">
    <location>
        <begin position="1"/>
        <end position="26"/>
    </location>
</feature>
<proteinExistence type="predicted"/>
<protein>
    <submittedName>
        <fullName evidence="2">Uncharacterized protein</fullName>
    </submittedName>
</protein>